<gene>
    <name evidence="2" type="ORF">ACFQ0P_11295</name>
</gene>
<keyword evidence="3" id="KW-1185">Reference proteome</keyword>
<proteinExistence type="predicted"/>
<accession>A0ABW3AK71</accession>
<protein>
    <submittedName>
        <fullName evidence="2">Glucose-6-phosphate dehydrogenase</fullName>
    </submittedName>
</protein>
<reference evidence="3" key="1">
    <citation type="journal article" date="2019" name="Int. J. Syst. Evol. Microbiol.">
        <title>The Global Catalogue of Microorganisms (GCM) 10K type strain sequencing project: providing services to taxonomists for standard genome sequencing and annotation.</title>
        <authorList>
            <consortium name="The Broad Institute Genomics Platform"/>
            <consortium name="The Broad Institute Genome Sequencing Center for Infectious Disease"/>
            <person name="Wu L."/>
            <person name="Ma J."/>
        </authorList>
    </citation>
    <scope>NUCLEOTIDE SEQUENCE [LARGE SCALE GENOMIC DNA]</scope>
    <source>
        <strain evidence="3">CCUG 54523</strain>
    </source>
</reference>
<dbReference type="RefSeq" id="WP_204978800.1">
    <property type="nucleotide sequence ID" value="NZ_JBHTII010000001.1"/>
</dbReference>
<feature type="region of interest" description="Disordered" evidence="1">
    <location>
        <begin position="73"/>
        <end position="104"/>
    </location>
</feature>
<feature type="compositionally biased region" description="Basic and acidic residues" evidence="1">
    <location>
        <begin position="81"/>
        <end position="94"/>
    </location>
</feature>
<name>A0ABW3AK71_9MICO</name>
<dbReference type="EMBL" id="JBHTII010000001">
    <property type="protein sequence ID" value="MFD0790986.1"/>
    <property type="molecule type" value="Genomic_DNA"/>
</dbReference>
<evidence type="ECO:0000313" key="3">
    <source>
        <dbReference type="Proteomes" id="UP001597055"/>
    </source>
</evidence>
<evidence type="ECO:0000256" key="1">
    <source>
        <dbReference type="SAM" id="MobiDB-lite"/>
    </source>
</evidence>
<evidence type="ECO:0000313" key="2">
    <source>
        <dbReference type="EMBL" id="MFD0790986.1"/>
    </source>
</evidence>
<sequence>MRIVASSDWRDGLAFDVPVLVSEVSPGEDARCFVCGADSEPLPRTELWAVKHRHPKNHSGYVRFYCLDHRPAPPRLTPTIEPRRSAPRTGERRTAPRRPAPTVERPSVLCPDCFVEVPATGVCGMCGNTVTA</sequence>
<organism evidence="2 3">
    <name type="scientific">Microbacterium insulae</name>
    <dbReference type="NCBI Taxonomy" id="483014"/>
    <lineage>
        <taxon>Bacteria</taxon>
        <taxon>Bacillati</taxon>
        <taxon>Actinomycetota</taxon>
        <taxon>Actinomycetes</taxon>
        <taxon>Micrococcales</taxon>
        <taxon>Microbacteriaceae</taxon>
        <taxon>Microbacterium</taxon>
    </lineage>
</organism>
<comment type="caution">
    <text evidence="2">The sequence shown here is derived from an EMBL/GenBank/DDBJ whole genome shotgun (WGS) entry which is preliminary data.</text>
</comment>
<dbReference type="Proteomes" id="UP001597055">
    <property type="component" value="Unassembled WGS sequence"/>
</dbReference>